<feature type="domain" description="HTH arsR-type" evidence="4">
    <location>
        <begin position="16"/>
        <end position="113"/>
    </location>
</feature>
<dbReference type="InterPro" id="IPR051011">
    <property type="entry name" value="Metal_resp_trans_reg"/>
</dbReference>
<dbReference type="SUPFAM" id="SSF46785">
    <property type="entry name" value="Winged helix' DNA-binding domain"/>
    <property type="match status" value="1"/>
</dbReference>
<dbReference type="InterPro" id="IPR036388">
    <property type="entry name" value="WH-like_DNA-bd_sf"/>
</dbReference>
<dbReference type="InterPro" id="IPR011991">
    <property type="entry name" value="ArsR-like_HTH"/>
</dbReference>
<dbReference type="SMART" id="SM00418">
    <property type="entry name" value="HTH_ARSR"/>
    <property type="match status" value="1"/>
</dbReference>
<dbReference type="Pfam" id="PF12840">
    <property type="entry name" value="HTH_20"/>
    <property type="match status" value="1"/>
</dbReference>
<reference evidence="5 6" key="2">
    <citation type="journal article" date="2016" name="Science">
        <title>A bacterium that degrades and assimilates poly(ethylene terephthalate).</title>
        <authorList>
            <person name="Yoshida S."/>
            <person name="Hiraga K."/>
            <person name="Takehana T."/>
            <person name="Taniguchi I."/>
            <person name="Yamaji H."/>
            <person name="Maeda Y."/>
            <person name="Toyohara K."/>
            <person name="Miyamoto K."/>
            <person name="Kimura Y."/>
            <person name="Oda K."/>
        </authorList>
    </citation>
    <scope>NUCLEOTIDE SEQUENCE [LARGE SCALE GENOMIC DNA]</scope>
    <source>
        <strain evidence="6">NBRC 110686 / TISTR 2288 / 201-F6</strain>
    </source>
</reference>
<dbReference type="Gene3D" id="1.10.10.10">
    <property type="entry name" value="Winged helix-like DNA-binding domain superfamily/Winged helix DNA-binding domain"/>
    <property type="match status" value="1"/>
</dbReference>
<dbReference type="PANTHER" id="PTHR43132:SF2">
    <property type="entry name" value="ARSENICAL RESISTANCE OPERON REPRESSOR ARSR-RELATED"/>
    <property type="match status" value="1"/>
</dbReference>
<keyword evidence="2" id="KW-0238">DNA-binding</keyword>
<protein>
    <submittedName>
        <fullName evidence="5">Transcriptional regulator, ArsR family</fullName>
    </submittedName>
</protein>
<organism evidence="5 6">
    <name type="scientific">Piscinibacter sakaiensis</name>
    <name type="common">Ideonella sakaiensis</name>
    <dbReference type="NCBI Taxonomy" id="1547922"/>
    <lineage>
        <taxon>Bacteria</taxon>
        <taxon>Pseudomonadati</taxon>
        <taxon>Pseudomonadota</taxon>
        <taxon>Betaproteobacteria</taxon>
        <taxon>Burkholderiales</taxon>
        <taxon>Sphaerotilaceae</taxon>
        <taxon>Piscinibacter</taxon>
    </lineage>
</organism>
<keyword evidence="3" id="KW-0804">Transcription</keyword>
<dbReference type="Proteomes" id="UP000037660">
    <property type="component" value="Unassembled WGS sequence"/>
</dbReference>
<proteinExistence type="predicted"/>
<dbReference type="AlphaFoldDB" id="A0A0K8NU84"/>
<dbReference type="PROSITE" id="PS50987">
    <property type="entry name" value="HTH_ARSR_2"/>
    <property type="match status" value="1"/>
</dbReference>
<comment type="caution">
    <text evidence="5">The sequence shown here is derived from an EMBL/GenBank/DDBJ whole genome shotgun (WGS) entry which is preliminary data.</text>
</comment>
<dbReference type="GO" id="GO:0003700">
    <property type="term" value="F:DNA-binding transcription factor activity"/>
    <property type="evidence" value="ECO:0007669"/>
    <property type="project" value="InterPro"/>
</dbReference>
<dbReference type="NCBIfam" id="NF033788">
    <property type="entry name" value="HTH_metalloreg"/>
    <property type="match status" value="1"/>
</dbReference>
<reference evidence="6" key="1">
    <citation type="submission" date="2015-07" db="EMBL/GenBank/DDBJ databases">
        <title>Discovery of a poly(ethylene terephthalate assimilation.</title>
        <authorList>
            <person name="Yoshida S."/>
            <person name="Hiraga K."/>
            <person name="Takehana T."/>
            <person name="Taniguchi I."/>
            <person name="Yamaji H."/>
            <person name="Maeda Y."/>
            <person name="Toyohara K."/>
            <person name="Miyamoto K."/>
            <person name="Kimura Y."/>
            <person name="Oda K."/>
        </authorList>
    </citation>
    <scope>NUCLEOTIDE SEQUENCE [LARGE SCALE GENOMIC DNA]</scope>
    <source>
        <strain evidence="6">NBRC 110686 / TISTR 2288 / 201-F6</strain>
    </source>
</reference>
<dbReference type="CDD" id="cd00090">
    <property type="entry name" value="HTH_ARSR"/>
    <property type="match status" value="1"/>
</dbReference>
<evidence type="ECO:0000259" key="4">
    <source>
        <dbReference type="PROSITE" id="PS50987"/>
    </source>
</evidence>
<dbReference type="PRINTS" id="PR00778">
    <property type="entry name" value="HTHARSR"/>
</dbReference>
<evidence type="ECO:0000313" key="5">
    <source>
        <dbReference type="EMBL" id="GAP33928.1"/>
    </source>
</evidence>
<evidence type="ECO:0000256" key="3">
    <source>
        <dbReference type="ARBA" id="ARBA00023163"/>
    </source>
</evidence>
<dbReference type="STRING" id="1547922.ISF6_1706"/>
<dbReference type="InterPro" id="IPR001845">
    <property type="entry name" value="HTH_ArsR_DNA-bd_dom"/>
</dbReference>
<sequence length="126" mass="13621">MSRRRPLVPVQSFDYSRSMEETEVVRALAALAHPLRLQVFRALVVTGPPGLTPGAMQEGLGIAPATLSFHLKELVQAGLATQAREGRYLLYRAAYGRMDALVGYLTENCCQGAACLPARPSGSRCC</sequence>
<dbReference type="GO" id="GO:0003677">
    <property type="term" value="F:DNA binding"/>
    <property type="evidence" value="ECO:0007669"/>
    <property type="project" value="UniProtKB-KW"/>
</dbReference>
<keyword evidence="1" id="KW-0805">Transcription regulation</keyword>
<gene>
    <name evidence="5" type="ORF">ISF6_1706</name>
</gene>
<keyword evidence="6" id="KW-1185">Reference proteome</keyword>
<dbReference type="InterPro" id="IPR036390">
    <property type="entry name" value="WH_DNA-bd_sf"/>
</dbReference>
<accession>A0A0K8NU84</accession>
<name>A0A0K8NU84_PISS1</name>
<evidence type="ECO:0000256" key="1">
    <source>
        <dbReference type="ARBA" id="ARBA00023015"/>
    </source>
</evidence>
<dbReference type="EMBL" id="BBYR01000003">
    <property type="protein sequence ID" value="GAP33928.1"/>
    <property type="molecule type" value="Genomic_DNA"/>
</dbReference>
<dbReference type="PANTHER" id="PTHR43132">
    <property type="entry name" value="ARSENICAL RESISTANCE OPERON REPRESSOR ARSR-RELATED"/>
    <property type="match status" value="1"/>
</dbReference>
<evidence type="ECO:0000256" key="2">
    <source>
        <dbReference type="ARBA" id="ARBA00023125"/>
    </source>
</evidence>
<evidence type="ECO:0000313" key="6">
    <source>
        <dbReference type="Proteomes" id="UP000037660"/>
    </source>
</evidence>